<dbReference type="RefSeq" id="YP_009663784.1">
    <property type="nucleotide sequence ID" value="NC_042949.1"/>
</dbReference>
<accession>A0A4Y5N1G3</accession>
<evidence type="ECO:0000313" key="1">
    <source>
        <dbReference type="EMBL" id="QCW07735.1"/>
    </source>
</evidence>
<sequence>MQYFKTYLSITPNTKYAFIGGFSWFLYRNESFFSRCFDILILDHFIFRIENFVFQKE</sequence>
<gene>
    <name evidence="1" type="primary">psaJ</name>
</gene>
<keyword evidence="1" id="KW-0934">Plastid</keyword>
<protein>
    <submittedName>
        <fullName evidence="1">Photosystem I subunit IX</fullName>
    </submittedName>
</protein>
<proteinExistence type="predicted"/>
<organism evidence="1">
    <name type="scientific">Cuscuta boldinghii</name>
    <dbReference type="NCBI Taxonomy" id="437623"/>
    <lineage>
        <taxon>Eukaryota</taxon>
        <taxon>Viridiplantae</taxon>
        <taxon>Streptophyta</taxon>
        <taxon>Embryophyta</taxon>
        <taxon>Tracheophyta</taxon>
        <taxon>Spermatophyta</taxon>
        <taxon>Magnoliopsida</taxon>
        <taxon>eudicotyledons</taxon>
        <taxon>Gunneridae</taxon>
        <taxon>Pentapetalae</taxon>
        <taxon>asterids</taxon>
        <taxon>lamiids</taxon>
        <taxon>Solanales</taxon>
        <taxon>Convolvulaceae</taxon>
        <taxon>Cuscuteae</taxon>
        <taxon>Cuscuta</taxon>
        <taxon>Cuscuta subgen. Grammica</taxon>
        <taxon>Cuscuta sect. Ceratophorae</taxon>
    </lineage>
</organism>
<name>A0A4Y5N1G3_9ASTE</name>
<geneLocation type="plastid" evidence="1"/>
<dbReference type="GeneID" id="40512772"/>
<reference evidence="1" key="1">
    <citation type="journal article" date="2019" name="Plant Mol. Biol.">
        <title>Caught in action: fine-scale plastome evolution in the parasitic plants of Cuscuta section Ceratophorae (Convolvulaceae).</title>
        <authorList>
            <person name="Banerjee A."/>
            <person name="Stefanovic S."/>
        </authorList>
    </citation>
    <scope>NUCLEOTIDE SEQUENCE</scope>
</reference>
<dbReference type="EMBL" id="MK881074">
    <property type="protein sequence ID" value="QCW07735.1"/>
    <property type="molecule type" value="Genomic_DNA"/>
</dbReference>
<dbReference type="AlphaFoldDB" id="A0A4Y5N1G3"/>